<dbReference type="PROSITE" id="PS51257">
    <property type="entry name" value="PROKAR_LIPOPROTEIN"/>
    <property type="match status" value="1"/>
</dbReference>
<evidence type="ECO:0000259" key="3">
    <source>
        <dbReference type="Pfam" id="PF00188"/>
    </source>
</evidence>
<dbReference type="RefSeq" id="WP_074521133.1">
    <property type="nucleotide sequence ID" value="NZ_FNHZ01000002.1"/>
</dbReference>
<dbReference type="InterPro" id="IPR014044">
    <property type="entry name" value="CAP_dom"/>
</dbReference>
<reference evidence="5" key="1">
    <citation type="submission" date="2016-10" db="EMBL/GenBank/DDBJ databases">
        <authorList>
            <person name="Varghese N."/>
            <person name="Submissions S."/>
        </authorList>
    </citation>
    <scope>NUCLEOTIDE SEQUENCE [LARGE SCALE GENOMIC DNA]</scope>
    <source>
        <strain evidence="5">M83</strain>
    </source>
</reference>
<evidence type="ECO:0000313" key="4">
    <source>
        <dbReference type="EMBL" id="SDM69581.1"/>
    </source>
</evidence>
<feature type="compositionally biased region" description="Basic and acidic residues" evidence="1">
    <location>
        <begin position="205"/>
        <end position="219"/>
    </location>
</feature>
<feature type="compositionally biased region" description="Low complexity" evidence="1">
    <location>
        <begin position="220"/>
        <end position="249"/>
    </location>
</feature>
<keyword evidence="5" id="KW-1185">Reference proteome</keyword>
<evidence type="ECO:0000313" key="5">
    <source>
        <dbReference type="Proteomes" id="UP000187651"/>
    </source>
</evidence>
<feature type="signal peptide" evidence="2">
    <location>
        <begin position="1"/>
        <end position="23"/>
    </location>
</feature>
<dbReference type="OrthoDB" id="1096764at2"/>
<accession>A0A1G9VBT3</accession>
<keyword evidence="2" id="KW-0732">Signal</keyword>
<feature type="chain" id="PRO_5039046391" evidence="2">
    <location>
        <begin position="24"/>
        <end position="417"/>
    </location>
</feature>
<proteinExistence type="predicted"/>
<dbReference type="AlphaFoldDB" id="A0A1G9VBT3"/>
<protein>
    <submittedName>
        <fullName evidence="4">Uncharacterized conserved protein YkwD, contains CAP (CSP/antigen 5/PR1) domain</fullName>
    </submittedName>
</protein>
<dbReference type="SUPFAM" id="SSF55797">
    <property type="entry name" value="PR-1-like"/>
    <property type="match status" value="1"/>
</dbReference>
<name>A0A1G9VBT3_9FIRM</name>
<evidence type="ECO:0000256" key="2">
    <source>
        <dbReference type="SAM" id="SignalP"/>
    </source>
</evidence>
<dbReference type="Gene3D" id="3.40.33.10">
    <property type="entry name" value="CAP"/>
    <property type="match status" value="1"/>
</dbReference>
<evidence type="ECO:0000256" key="1">
    <source>
        <dbReference type="SAM" id="MobiDB-lite"/>
    </source>
</evidence>
<dbReference type="Pfam" id="PF00188">
    <property type="entry name" value="CAP"/>
    <property type="match status" value="1"/>
</dbReference>
<dbReference type="InterPro" id="IPR035940">
    <property type="entry name" value="CAP_sf"/>
</dbReference>
<feature type="region of interest" description="Disordered" evidence="1">
    <location>
        <begin position="205"/>
        <end position="249"/>
    </location>
</feature>
<gene>
    <name evidence="4" type="ORF">SAMN05216544_0897</name>
</gene>
<dbReference type="EMBL" id="FNHZ01000002">
    <property type="protein sequence ID" value="SDM69581.1"/>
    <property type="molecule type" value="Genomic_DNA"/>
</dbReference>
<sequence length="417" mass="45322">MRKSKLITTLLISTLALSSVLTACGSKKNTSENETELVTEVETQSLQSEAGANIEGTNLEGLTFNQSVSEDSSEVKNLLTNSGVEYSDVILYDFNLTDANNEKVQPDGSVTITFTPELANPNREGATSTYAVYYYDDENGTISPMETTSNGDEVTFTTTHFSYYALARAIHVTNEDGTTSLLEYVDDEGNYLTWNEKEELRAKKEQEAMEAAEKEEAKKAQANSSTTSSSSGKSGSTSSSSNSSSGSSSASTTAYFDRAAAESLWASINAERTAAGVPAMEWNETAYAYACERAQELVTDYSHNGNNESYNEIIAMRYDTNFYTAFKNSSSHHNNYMSSSNTKGACAVYYCNGWYYCAGDFYSSGSSVGANYVDTYTASNGVTIHILENGTCGCFDACSTEAMMAAWEEYKTLKGIQ</sequence>
<organism evidence="4 5">
    <name type="scientific">Lachnospira pectinoschiza</name>
    <dbReference type="NCBI Taxonomy" id="28052"/>
    <lineage>
        <taxon>Bacteria</taxon>
        <taxon>Bacillati</taxon>
        <taxon>Bacillota</taxon>
        <taxon>Clostridia</taxon>
        <taxon>Lachnospirales</taxon>
        <taxon>Lachnospiraceae</taxon>
        <taxon>Lachnospira</taxon>
    </lineage>
</organism>
<feature type="domain" description="SCP" evidence="3">
    <location>
        <begin position="267"/>
        <end position="358"/>
    </location>
</feature>
<dbReference type="Proteomes" id="UP000187651">
    <property type="component" value="Unassembled WGS sequence"/>
</dbReference>